<dbReference type="PANTHER" id="PTHR11360">
    <property type="entry name" value="MONOCARBOXYLATE TRANSPORTER"/>
    <property type="match status" value="1"/>
</dbReference>
<reference evidence="5" key="2">
    <citation type="submission" date="2023-05" db="EMBL/GenBank/DDBJ databases">
        <authorList>
            <consortium name="Lawrence Berkeley National Laboratory"/>
            <person name="Steindorff A."/>
            <person name="Hensen N."/>
            <person name="Bonometti L."/>
            <person name="Westerberg I."/>
            <person name="Brannstrom I.O."/>
            <person name="Guillou S."/>
            <person name="Cros-Aarteil S."/>
            <person name="Calhoun S."/>
            <person name="Haridas S."/>
            <person name="Kuo A."/>
            <person name="Mondo S."/>
            <person name="Pangilinan J."/>
            <person name="Riley R."/>
            <person name="Labutti K."/>
            <person name="Andreopoulos B."/>
            <person name="Lipzen A."/>
            <person name="Chen C."/>
            <person name="Yanf M."/>
            <person name="Daum C."/>
            <person name="Ng V."/>
            <person name="Clum A."/>
            <person name="Ohm R."/>
            <person name="Martin F."/>
            <person name="Silar P."/>
            <person name="Natvig D."/>
            <person name="Lalanne C."/>
            <person name="Gautier V."/>
            <person name="Ament-Velasquez S.L."/>
            <person name="Kruys A."/>
            <person name="Hutchinson M.I."/>
            <person name="Powell A.J."/>
            <person name="Barry K."/>
            <person name="Miller A.N."/>
            <person name="Grigoriev I.V."/>
            <person name="Debuchy R."/>
            <person name="Gladieux P."/>
            <person name="Thoren M.H."/>
            <person name="Johannesson H."/>
        </authorList>
    </citation>
    <scope>NUCLEOTIDE SEQUENCE</scope>
    <source>
        <strain evidence="5">CBS 359.72</strain>
    </source>
</reference>
<evidence type="ECO:0000313" key="5">
    <source>
        <dbReference type="EMBL" id="KAK4249527.1"/>
    </source>
</evidence>
<evidence type="ECO:0000256" key="3">
    <source>
        <dbReference type="SAM" id="MobiDB-lite"/>
    </source>
</evidence>
<comment type="subcellular location">
    <subcellularLocation>
        <location evidence="1">Membrane</location>
        <topology evidence="1">Multi-pass membrane protein</topology>
    </subcellularLocation>
</comment>
<name>A0AAN7HL62_9PEZI</name>
<dbReference type="InterPro" id="IPR036259">
    <property type="entry name" value="MFS_trans_sf"/>
</dbReference>
<dbReference type="PANTHER" id="PTHR11360:SF287">
    <property type="entry name" value="MFS MONOCARBOXYLATE TRANSPORTER"/>
    <property type="match status" value="1"/>
</dbReference>
<feature type="transmembrane region" description="Helical" evidence="4">
    <location>
        <begin position="121"/>
        <end position="140"/>
    </location>
</feature>
<dbReference type="EMBL" id="MU857622">
    <property type="protein sequence ID" value="KAK4249527.1"/>
    <property type="molecule type" value="Genomic_DNA"/>
</dbReference>
<feature type="transmembrane region" description="Helical" evidence="4">
    <location>
        <begin position="448"/>
        <end position="465"/>
    </location>
</feature>
<dbReference type="GO" id="GO:0022857">
    <property type="term" value="F:transmembrane transporter activity"/>
    <property type="evidence" value="ECO:0007669"/>
    <property type="project" value="InterPro"/>
</dbReference>
<dbReference type="Proteomes" id="UP001303647">
    <property type="component" value="Unassembled WGS sequence"/>
</dbReference>
<gene>
    <name evidence="5" type="ORF">C7999DRAFT_39358</name>
</gene>
<feature type="transmembrane region" description="Helical" evidence="4">
    <location>
        <begin position="297"/>
        <end position="318"/>
    </location>
</feature>
<dbReference type="AlphaFoldDB" id="A0AAN7HL62"/>
<dbReference type="Pfam" id="PF07690">
    <property type="entry name" value="MFS_1"/>
    <property type="match status" value="1"/>
</dbReference>
<dbReference type="GO" id="GO:0016020">
    <property type="term" value="C:membrane"/>
    <property type="evidence" value="ECO:0007669"/>
    <property type="project" value="UniProtKB-SubCell"/>
</dbReference>
<feature type="transmembrane region" description="Helical" evidence="4">
    <location>
        <begin position="146"/>
        <end position="169"/>
    </location>
</feature>
<evidence type="ECO:0000256" key="4">
    <source>
        <dbReference type="SAM" id="Phobius"/>
    </source>
</evidence>
<evidence type="ECO:0000256" key="2">
    <source>
        <dbReference type="ARBA" id="ARBA00006727"/>
    </source>
</evidence>
<keyword evidence="4" id="KW-0812">Transmembrane</keyword>
<reference evidence="5" key="1">
    <citation type="journal article" date="2023" name="Mol. Phylogenet. Evol.">
        <title>Genome-scale phylogeny and comparative genomics of the fungal order Sordariales.</title>
        <authorList>
            <person name="Hensen N."/>
            <person name="Bonometti L."/>
            <person name="Westerberg I."/>
            <person name="Brannstrom I.O."/>
            <person name="Guillou S."/>
            <person name="Cros-Aarteil S."/>
            <person name="Calhoun S."/>
            <person name="Haridas S."/>
            <person name="Kuo A."/>
            <person name="Mondo S."/>
            <person name="Pangilinan J."/>
            <person name="Riley R."/>
            <person name="LaButti K."/>
            <person name="Andreopoulos B."/>
            <person name="Lipzen A."/>
            <person name="Chen C."/>
            <person name="Yan M."/>
            <person name="Daum C."/>
            <person name="Ng V."/>
            <person name="Clum A."/>
            <person name="Steindorff A."/>
            <person name="Ohm R.A."/>
            <person name="Martin F."/>
            <person name="Silar P."/>
            <person name="Natvig D.O."/>
            <person name="Lalanne C."/>
            <person name="Gautier V."/>
            <person name="Ament-Velasquez S.L."/>
            <person name="Kruys A."/>
            <person name="Hutchinson M.I."/>
            <person name="Powell A.J."/>
            <person name="Barry K."/>
            <person name="Miller A.N."/>
            <person name="Grigoriev I.V."/>
            <person name="Debuchy R."/>
            <person name="Gladieux P."/>
            <person name="Hiltunen Thoren M."/>
            <person name="Johannesson H."/>
        </authorList>
    </citation>
    <scope>NUCLEOTIDE SEQUENCE</scope>
    <source>
        <strain evidence="5">CBS 359.72</strain>
    </source>
</reference>
<accession>A0AAN7HL62</accession>
<keyword evidence="6" id="KW-1185">Reference proteome</keyword>
<dbReference type="Gene3D" id="1.20.1250.20">
    <property type="entry name" value="MFS general substrate transporter like domains"/>
    <property type="match status" value="2"/>
</dbReference>
<proteinExistence type="inferred from homology"/>
<organism evidence="5 6">
    <name type="scientific">Corynascus novoguineensis</name>
    <dbReference type="NCBI Taxonomy" id="1126955"/>
    <lineage>
        <taxon>Eukaryota</taxon>
        <taxon>Fungi</taxon>
        <taxon>Dikarya</taxon>
        <taxon>Ascomycota</taxon>
        <taxon>Pezizomycotina</taxon>
        <taxon>Sordariomycetes</taxon>
        <taxon>Sordariomycetidae</taxon>
        <taxon>Sordariales</taxon>
        <taxon>Chaetomiaceae</taxon>
        <taxon>Corynascus</taxon>
    </lineage>
</organism>
<feature type="transmembrane region" description="Helical" evidence="4">
    <location>
        <begin position="264"/>
        <end position="285"/>
    </location>
</feature>
<feature type="transmembrane region" description="Helical" evidence="4">
    <location>
        <begin position="212"/>
        <end position="230"/>
    </location>
</feature>
<keyword evidence="4" id="KW-1133">Transmembrane helix</keyword>
<keyword evidence="4" id="KW-0472">Membrane</keyword>
<dbReference type="InterPro" id="IPR050327">
    <property type="entry name" value="Proton-linked_MCT"/>
</dbReference>
<evidence type="ECO:0000313" key="6">
    <source>
        <dbReference type="Proteomes" id="UP001303647"/>
    </source>
</evidence>
<comment type="caution">
    <text evidence="5">The sequence shown here is derived from an EMBL/GenBank/DDBJ whole genome shotgun (WGS) entry which is preliminary data.</text>
</comment>
<feature type="transmembrane region" description="Helical" evidence="4">
    <location>
        <begin position="355"/>
        <end position="377"/>
    </location>
</feature>
<feature type="transmembrane region" description="Helical" evidence="4">
    <location>
        <begin position="50"/>
        <end position="74"/>
    </location>
</feature>
<sequence>MSSAVIELNDHISGLNSTATTRETSQSGVGTETQTPHEFSLPAADTGKDAWLFLAACWLVEALVWGFGFSFGVFQDYYSSHLPFQGAGNIAVVGTTTLGIMYILTPFVIAFSRVRPRWARWFTLSGLVAASLTIALSSLATTAAQLVATQGVLFGIGGCFAYCPSILYIDEWFARRKGMAYGIMWSAAGFGGAILPLLLEALLAAYGFRTALRVWATVLFLLAVPLSYFIRPRLPLPSAGAATSGWRNLNTIKNMRQVISGRRLLLYQFANVVQATGYFLPGVYLPSYARTAFGASAMLAALTVLLVNIAATVSSVVLGSMTDKLPATTCLVLSGVGASVAVLALWGLASTLAGVYAFCVLYGLFAGGYTSIWPGIMRETTASPPRRESEQEGEQIDAYVDPSLVFGWLCAGRGVGNVVSGPLSSLLIHSRPWLGQAIGGYGSGYGSLIVYTGISAVVGGSAFFWRRLGML</sequence>
<feature type="compositionally biased region" description="Polar residues" evidence="3">
    <location>
        <begin position="17"/>
        <end position="37"/>
    </location>
</feature>
<comment type="similarity">
    <text evidence="2">Belongs to the major facilitator superfamily. Monocarboxylate porter (TC 2.A.1.13) family.</text>
</comment>
<evidence type="ECO:0000256" key="1">
    <source>
        <dbReference type="ARBA" id="ARBA00004141"/>
    </source>
</evidence>
<feature type="transmembrane region" description="Helical" evidence="4">
    <location>
        <begin position="86"/>
        <end position="109"/>
    </location>
</feature>
<feature type="transmembrane region" description="Helical" evidence="4">
    <location>
        <begin position="330"/>
        <end position="349"/>
    </location>
</feature>
<protein>
    <submittedName>
        <fullName evidence="5">Major facilitator superfamily domain-containing protein</fullName>
    </submittedName>
</protein>
<dbReference type="SUPFAM" id="SSF103473">
    <property type="entry name" value="MFS general substrate transporter"/>
    <property type="match status" value="1"/>
</dbReference>
<feature type="transmembrane region" description="Helical" evidence="4">
    <location>
        <begin position="181"/>
        <end position="206"/>
    </location>
</feature>
<feature type="region of interest" description="Disordered" evidence="3">
    <location>
        <begin position="17"/>
        <end position="38"/>
    </location>
</feature>
<dbReference type="InterPro" id="IPR011701">
    <property type="entry name" value="MFS"/>
</dbReference>